<organism evidence="1 2">
    <name type="scientific">Spiromyces aspiralis</name>
    <dbReference type="NCBI Taxonomy" id="68401"/>
    <lineage>
        <taxon>Eukaryota</taxon>
        <taxon>Fungi</taxon>
        <taxon>Fungi incertae sedis</taxon>
        <taxon>Zoopagomycota</taxon>
        <taxon>Kickxellomycotina</taxon>
        <taxon>Kickxellomycetes</taxon>
        <taxon>Kickxellales</taxon>
        <taxon>Kickxellaceae</taxon>
        <taxon>Spiromyces</taxon>
    </lineage>
</organism>
<feature type="non-terminal residue" evidence="1">
    <location>
        <position position="150"/>
    </location>
</feature>
<reference evidence="1" key="1">
    <citation type="submission" date="2022-06" db="EMBL/GenBank/DDBJ databases">
        <title>Phylogenomic reconstructions and comparative analyses of Kickxellomycotina fungi.</title>
        <authorList>
            <person name="Reynolds N.K."/>
            <person name="Stajich J.E."/>
            <person name="Barry K."/>
            <person name="Grigoriev I.V."/>
            <person name="Crous P."/>
            <person name="Smith M.E."/>
        </authorList>
    </citation>
    <scope>NUCLEOTIDE SEQUENCE</scope>
    <source>
        <strain evidence="1">RSA 2271</strain>
    </source>
</reference>
<gene>
    <name evidence="1" type="primary">POL12_2</name>
    <name evidence="1" type="ORF">EV182_008184</name>
</gene>
<keyword evidence="1" id="KW-0548">Nucleotidyltransferase</keyword>
<proteinExistence type="predicted"/>
<dbReference type="EMBL" id="JAMZIH010004102">
    <property type="protein sequence ID" value="KAJ1676442.1"/>
    <property type="molecule type" value="Genomic_DNA"/>
</dbReference>
<protein>
    <submittedName>
        <fullName evidence="1">DNA-directed DNA polymerase alpha subunit pol12</fullName>
    </submittedName>
</protein>
<evidence type="ECO:0000313" key="2">
    <source>
        <dbReference type="Proteomes" id="UP001145114"/>
    </source>
</evidence>
<keyword evidence="1" id="KW-0239">DNA-directed DNA polymerase</keyword>
<sequence>MSIAAGPFTLSDNLEYDTLRELVSKFTRDKPDVVVLMGPFVPESHPHIKDGLSDLAPDDIFKYKVVPLLESLREGLHSHARIALIPSAEDFCLPLACYPQPVPDKMSQIFLGVPQSVEFWPNPAKVVINGTSFVFNNVDSLLHVGSEEIA</sequence>
<accession>A0ACC1HJR0</accession>
<keyword evidence="2" id="KW-1185">Reference proteome</keyword>
<comment type="caution">
    <text evidence="1">The sequence shown here is derived from an EMBL/GenBank/DDBJ whole genome shotgun (WGS) entry which is preliminary data.</text>
</comment>
<dbReference type="Proteomes" id="UP001145114">
    <property type="component" value="Unassembled WGS sequence"/>
</dbReference>
<name>A0ACC1HJR0_9FUNG</name>
<keyword evidence="1" id="KW-0808">Transferase</keyword>
<evidence type="ECO:0000313" key="1">
    <source>
        <dbReference type="EMBL" id="KAJ1676442.1"/>
    </source>
</evidence>